<evidence type="ECO:0000256" key="1">
    <source>
        <dbReference type="ARBA" id="ARBA00010838"/>
    </source>
</evidence>
<evidence type="ECO:0000256" key="3">
    <source>
        <dbReference type="ARBA" id="ARBA00023295"/>
    </source>
</evidence>
<evidence type="ECO:0000313" key="6">
    <source>
        <dbReference type="Proteomes" id="UP000231914"/>
    </source>
</evidence>
<dbReference type="GO" id="GO:0005829">
    <property type="term" value="C:cytosol"/>
    <property type="evidence" value="ECO:0007669"/>
    <property type="project" value="TreeGrafter"/>
</dbReference>
<dbReference type="EMBL" id="MKXG01000251">
    <property type="protein sequence ID" value="PJZ15037.1"/>
    <property type="molecule type" value="Genomic_DNA"/>
</dbReference>
<dbReference type="InterPro" id="IPR001360">
    <property type="entry name" value="Glyco_hydro_1"/>
</dbReference>
<dbReference type="PRINTS" id="PR00131">
    <property type="entry name" value="GLHYDRLASE1"/>
</dbReference>
<evidence type="ECO:0000256" key="2">
    <source>
        <dbReference type="ARBA" id="ARBA00022801"/>
    </source>
</evidence>
<dbReference type="GO" id="GO:0016052">
    <property type="term" value="P:carbohydrate catabolic process"/>
    <property type="evidence" value="ECO:0007669"/>
    <property type="project" value="TreeGrafter"/>
</dbReference>
<dbReference type="Gene3D" id="3.20.20.80">
    <property type="entry name" value="Glycosidases"/>
    <property type="match status" value="1"/>
</dbReference>
<dbReference type="PANTHER" id="PTHR10353:SF122">
    <property type="entry name" value="6-PHOSPHO-BETA-GLUCOSIDASE ASCB-RELATED"/>
    <property type="match status" value="1"/>
</dbReference>
<comment type="caution">
    <text evidence="5">The sequence shown here is derived from an EMBL/GenBank/DDBJ whole genome shotgun (WGS) entry which is preliminary data.</text>
</comment>
<evidence type="ECO:0000256" key="4">
    <source>
        <dbReference type="RuleBase" id="RU003690"/>
    </source>
</evidence>
<evidence type="ECO:0000313" key="5">
    <source>
        <dbReference type="EMBL" id="PJZ15037.1"/>
    </source>
</evidence>
<dbReference type="PANTHER" id="PTHR10353">
    <property type="entry name" value="GLYCOSYL HYDROLASE"/>
    <property type="match status" value="1"/>
</dbReference>
<proteinExistence type="inferred from homology"/>
<dbReference type="PROSITE" id="PS00653">
    <property type="entry name" value="GLYCOSYL_HYDROL_F1_2"/>
    <property type="match status" value="1"/>
</dbReference>
<reference evidence="5 6" key="1">
    <citation type="submission" date="2016-10" db="EMBL/GenBank/DDBJ databases">
        <title>WGS of isloates from the oral cavity of healthy individuals.</title>
        <authorList>
            <person name="Sharma S."/>
            <person name="Pal V.K."/>
            <person name="Patil P.B."/>
            <person name="Korpole S."/>
            <person name="Grover V."/>
        </authorList>
    </citation>
    <scope>NUCLEOTIDE SEQUENCE [LARGE SCALE GENOMIC DNA]</scope>
    <source>
        <strain evidence="5 6">DISK12</strain>
    </source>
</reference>
<dbReference type="Proteomes" id="UP000231914">
    <property type="component" value="Unassembled WGS sequence"/>
</dbReference>
<keyword evidence="2" id="KW-0378">Hydrolase</keyword>
<name>A0A2M9WL14_9LACO</name>
<accession>A0A2M9WL14</accession>
<comment type="similarity">
    <text evidence="1 4">Belongs to the glycosyl hydrolase 1 family.</text>
</comment>
<dbReference type="GO" id="GO:0008422">
    <property type="term" value="F:beta-glucosidase activity"/>
    <property type="evidence" value="ECO:0007669"/>
    <property type="project" value="TreeGrafter"/>
</dbReference>
<dbReference type="SUPFAM" id="SSF51445">
    <property type="entry name" value="(Trans)glycosidases"/>
    <property type="match status" value="1"/>
</dbReference>
<keyword evidence="3" id="KW-0326">Glycosidase</keyword>
<dbReference type="AlphaFoldDB" id="A0A2M9WL14"/>
<gene>
    <name evidence="5" type="ORF">BHU41_10530</name>
</gene>
<dbReference type="Pfam" id="PF00232">
    <property type="entry name" value="Glyco_hydro_1"/>
    <property type="match status" value="1"/>
</dbReference>
<dbReference type="InterPro" id="IPR033132">
    <property type="entry name" value="GH_1_N_CS"/>
</dbReference>
<protein>
    <submittedName>
        <fullName evidence="5">Beta-glucosidase</fullName>
    </submittedName>
</protein>
<dbReference type="FunFam" id="3.20.20.80:FF:000004">
    <property type="entry name" value="Beta-glucosidase 6-phospho-beta-glucosidase"/>
    <property type="match status" value="1"/>
</dbReference>
<dbReference type="InterPro" id="IPR017853">
    <property type="entry name" value="GH"/>
</dbReference>
<organism evidence="5 6">
    <name type="scientific">Lactobacillus crispatus</name>
    <dbReference type="NCBI Taxonomy" id="47770"/>
    <lineage>
        <taxon>Bacteria</taxon>
        <taxon>Bacillati</taxon>
        <taxon>Bacillota</taxon>
        <taxon>Bacilli</taxon>
        <taxon>Lactobacillales</taxon>
        <taxon>Lactobacillaceae</taxon>
        <taxon>Lactobacillus</taxon>
    </lineage>
</organism>
<dbReference type="RefSeq" id="WP_100733154.1">
    <property type="nucleotide sequence ID" value="NZ_MKXG01000251.1"/>
</dbReference>
<sequence length="457" mass="53646">MSTKFLWGGSTSAFQFEGGGHEGNKGLSLYDIREKKTGIKYSLTSDFYHHYHEDIKLIHEMGFSAFRMSIAWTRIYPTGIESKPNMEGIQFYQNVFKELKKYNIEPVVTLFHWDMPQYLIDNYNGFYSSEIIDIFSKYVETCFTYFGKYVKYWLTLNENNLSLLIPWMYFKDKDKIPENKRKQVAWEAYKNSVLCHFKAVSLCHEMLPQAKIGNMTASAFAYPLTPKPKDVFATQKHNQETMWNDLSWLTTGKIPLELKVALNKKGVDCSLSDDEKQICDAQDNKIDFISFSYYFSLCMRDKHDQKDTNAETMQMLYQAYYNPYLKRTSFGWQVDPLGLRIFMKELYSRYRLPMMIVENGCGVTDEKITADHLIYDDYRIKYLGAHIKEVVNTRDVDKLPVIGYLPWGCIDLYSAGGDYHKRYGFVYVDFENDLKRYKKDSFAWYKKVIASDGKDLS</sequence>